<keyword evidence="8" id="KW-0464">Manganese</keyword>
<evidence type="ECO:0000256" key="8">
    <source>
        <dbReference type="ARBA" id="ARBA00023211"/>
    </source>
</evidence>
<dbReference type="SUPFAM" id="SSF52440">
    <property type="entry name" value="PreATP-grasp domain"/>
    <property type="match status" value="1"/>
</dbReference>
<dbReference type="PANTHER" id="PTHR43472">
    <property type="entry name" value="PHOSPHORIBOSYLAMINE--GLYCINE LIGASE"/>
    <property type="match status" value="1"/>
</dbReference>
<keyword evidence="5 12" id="KW-0547">Nucleotide-binding</keyword>
<dbReference type="FunFam" id="3.30.1490.20:FF:000006">
    <property type="entry name" value="phosphoribosylamine--glycine ligase, chloroplastic-like"/>
    <property type="match status" value="1"/>
</dbReference>
<dbReference type="Pfam" id="PF02844">
    <property type="entry name" value="GARS_N"/>
    <property type="match status" value="1"/>
</dbReference>
<dbReference type="PANTHER" id="PTHR43472:SF1">
    <property type="entry name" value="PHOSPHORIBOSYLAMINE--GLYCINE LIGASE, CHLOROPLASTIC"/>
    <property type="match status" value="1"/>
</dbReference>
<dbReference type="InterPro" id="IPR011761">
    <property type="entry name" value="ATP-grasp"/>
</dbReference>
<dbReference type="Gene3D" id="3.40.50.20">
    <property type="match status" value="1"/>
</dbReference>
<feature type="domain" description="ATP-grasp" evidence="13">
    <location>
        <begin position="114"/>
        <end position="321"/>
    </location>
</feature>
<dbReference type="HAMAP" id="MF_00138">
    <property type="entry name" value="GARS"/>
    <property type="match status" value="1"/>
</dbReference>
<keyword evidence="4" id="KW-0479">Metal-binding</keyword>
<evidence type="ECO:0000313" key="14">
    <source>
        <dbReference type="EMBL" id="KQS70661.1"/>
    </source>
</evidence>
<dbReference type="PROSITE" id="PS00184">
    <property type="entry name" value="GARS"/>
    <property type="match status" value="1"/>
</dbReference>
<keyword evidence="7 12" id="KW-0067">ATP-binding</keyword>
<dbReference type="NCBIfam" id="TIGR00877">
    <property type="entry name" value="purD"/>
    <property type="match status" value="1"/>
</dbReference>
<dbReference type="SMART" id="SM01210">
    <property type="entry name" value="GARS_C"/>
    <property type="match status" value="1"/>
</dbReference>
<dbReference type="InterPro" id="IPR000115">
    <property type="entry name" value="PRibGlycinamide_synth"/>
</dbReference>
<dbReference type="Pfam" id="PF02843">
    <property type="entry name" value="GARS_C"/>
    <property type="match status" value="1"/>
</dbReference>
<gene>
    <name evidence="14" type="primary">Dere\GG23557</name>
    <name evidence="14" type="synonym">dere_GLEANR_8367</name>
    <name evidence="14" type="synonym">GG23557</name>
    <name evidence="14" type="ORF">Dere_GG23557</name>
</gene>
<dbReference type="GO" id="GO:0046872">
    <property type="term" value="F:metal ion binding"/>
    <property type="evidence" value="ECO:0007669"/>
    <property type="project" value="UniProtKB-KW"/>
</dbReference>
<dbReference type="Gene3D" id="3.30.470.20">
    <property type="entry name" value="ATP-grasp fold, B domain"/>
    <property type="match status" value="1"/>
</dbReference>
<dbReference type="KEGG" id="der:6541431"/>
<dbReference type="SUPFAM" id="SSF56059">
    <property type="entry name" value="Glutathione synthetase ATP-binding domain-like"/>
    <property type="match status" value="1"/>
</dbReference>
<dbReference type="InterPro" id="IPR011054">
    <property type="entry name" value="Rudment_hybrid_motif"/>
</dbReference>
<evidence type="ECO:0000256" key="4">
    <source>
        <dbReference type="ARBA" id="ARBA00022723"/>
    </source>
</evidence>
<evidence type="ECO:0000259" key="13">
    <source>
        <dbReference type="PROSITE" id="PS50975"/>
    </source>
</evidence>
<dbReference type="GO" id="GO:0009113">
    <property type="term" value="P:purine nucleobase biosynthetic process"/>
    <property type="evidence" value="ECO:0007669"/>
    <property type="project" value="InterPro"/>
</dbReference>
<dbReference type="OrthoDB" id="2018833at2759"/>
<dbReference type="InterPro" id="IPR020559">
    <property type="entry name" value="PRibGlycinamide_synth_CS"/>
</dbReference>
<evidence type="ECO:0000256" key="10">
    <source>
        <dbReference type="ARBA" id="ARBA00042242"/>
    </source>
</evidence>
<dbReference type="GO" id="GO:0006189">
    <property type="term" value="P:'de novo' IMP biosynthetic process"/>
    <property type="evidence" value="ECO:0007669"/>
    <property type="project" value="UniProtKB-UniPathway"/>
</dbReference>
<dbReference type="EC" id="6.3.4.13" evidence="2"/>
<dbReference type="AlphaFoldDB" id="A0A0Q5WHW1"/>
<dbReference type="InterPro" id="IPR020561">
    <property type="entry name" value="PRibGlycinamid_synth_ATP-grasp"/>
</dbReference>
<dbReference type="SMART" id="SM01209">
    <property type="entry name" value="GARS_A"/>
    <property type="match status" value="1"/>
</dbReference>
<protein>
    <recommendedName>
        <fullName evidence="2">phosphoribosylamine--glycine ligase</fullName>
        <ecNumber evidence="2">6.3.4.13</ecNumber>
    </recommendedName>
    <alternativeName>
        <fullName evidence="10">Glycinamide ribonucleotide synthetase</fullName>
    </alternativeName>
    <alternativeName>
        <fullName evidence="11">Phosphoribosylglycinamide synthetase</fullName>
    </alternativeName>
</protein>
<name>A0A0Q5WHW1_DROER</name>
<dbReference type="GO" id="GO:0005524">
    <property type="term" value="F:ATP binding"/>
    <property type="evidence" value="ECO:0007669"/>
    <property type="project" value="UniProtKB-UniRule"/>
</dbReference>
<sequence length="434" mass="45824">MSHRVLVIGSGGREHAICWKLSQSPKVAQVYALPGSHGIQLVDKCRNLDAKTLAPGDFEAIAKWSKENQISLVIVGPEDPLALGLGDVLQSAGIPCFGPGKQGAQIEADKKWAKDFMLRHGIPTARYESFTDTEKAKAFIRSAPYPALVVKAAGLAAGKGVVVATNAEEACQAVDEILGQLKYGQAGATLVVEELLEGEEVSVLAFTDGKSVRAMLPAQDHKRLGDGDTGPNTGGMGAYCPCPLISQPALELVQKAVLERAVQGLLKERITYQGVLYAGLMLTRDGPRVLEFNCRFGDPETQVILPLLDSDLFEVMLACCTGQLDKIPLQWRTGVSAVGVILASAGYPETSTKGCIISGLPTANSPTQLVFHSGLAVNPQKEALTNGGRVLIAIALDGSLKEAAAKATKLAGSITFSGSGAQYRTDIAQKAFKM</sequence>
<dbReference type="Gene3D" id="3.30.1490.20">
    <property type="entry name" value="ATP-grasp fold, A domain"/>
    <property type="match status" value="1"/>
</dbReference>
<dbReference type="InterPro" id="IPR016185">
    <property type="entry name" value="PreATP-grasp_dom_sf"/>
</dbReference>
<dbReference type="Pfam" id="PF01071">
    <property type="entry name" value="GARS_A"/>
    <property type="match status" value="1"/>
</dbReference>
<evidence type="ECO:0000256" key="1">
    <source>
        <dbReference type="ARBA" id="ARBA00005174"/>
    </source>
</evidence>
<keyword evidence="3" id="KW-0436">Ligase</keyword>
<dbReference type="FunFam" id="3.90.600.10:FF:000001">
    <property type="entry name" value="Trifunctional purine biosynthetic protein adenosine-3"/>
    <property type="match status" value="1"/>
</dbReference>
<dbReference type="InterPro" id="IPR037123">
    <property type="entry name" value="PRibGlycinamide_synth_C_sf"/>
</dbReference>
<reference evidence="14 15" key="1">
    <citation type="journal article" date="2007" name="Nature">
        <title>Evolution of genes and genomes on the Drosophila phylogeny.</title>
        <authorList>
            <consortium name="Drosophila 12 Genomes Consortium"/>
            <person name="Clark A.G."/>
            <person name="Eisen M.B."/>
            <person name="Smith D.R."/>
            <person name="Bergman C.M."/>
            <person name="Oliver B."/>
            <person name="Markow T.A."/>
            <person name="Kaufman T.C."/>
            <person name="Kellis M."/>
            <person name="Gelbart W."/>
            <person name="Iyer V.N."/>
            <person name="Pollard D.A."/>
            <person name="Sackton T.B."/>
            <person name="Larracuente A.M."/>
            <person name="Singh N.D."/>
            <person name="Abad J.P."/>
            <person name="Abt D.N."/>
            <person name="Adryan B."/>
            <person name="Aguade M."/>
            <person name="Akashi H."/>
            <person name="Anderson W.W."/>
            <person name="Aquadro C.F."/>
            <person name="Ardell D.H."/>
            <person name="Arguello R."/>
            <person name="Artieri C.G."/>
            <person name="Barbash D.A."/>
            <person name="Barker D."/>
            <person name="Barsanti P."/>
            <person name="Batterham P."/>
            <person name="Batzoglou S."/>
            <person name="Begun D."/>
            <person name="Bhutkar A."/>
            <person name="Blanco E."/>
            <person name="Bosak S.A."/>
            <person name="Bradley R.K."/>
            <person name="Brand A.D."/>
            <person name="Brent M.R."/>
            <person name="Brooks A.N."/>
            <person name="Brown R.H."/>
            <person name="Butlin R.K."/>
            <person name="Caggese C."/>
            <person name="Calvi B.R."/>
            <person name="Bernardo de Carvalho A."/>
            <person name="Caspi A."/>
            <person name="Castrezana S."/>
            <person name="Celniker S.E."/>
            <person name="Chang J.L."/>
            <person name="Chapple C."/>
            <person name="Chatterji S."/>
            <person name="Chinwalla A."/>
            <person name="Civetta A."/>
            <person name="Clifton S.W."/>
            <person name="Comeron J.M."/>
            <person name="Costello J.C."/>
            <person name="Coyne J.A."/>
            <person name="Daub J."/>
            <person name="David R.G."/>
            <person name="Delcher A.L."/>
            <person name="Delehaunty K."/>
            <person name="Do C.B."/>
            <person name="Ebling H."/>
            <person name="Edwards K."/>
            <person name="Eickbush T."/>
            <person name="Evans J.D."/>
            <person name="Filipski A."/>
            <person name="Findeiss S."/>
            <person name="Freyhult E."/>
            <person name="Fulton L."/>
            <person name="Fulton R."/>
            <person name="Garcia A.C."/>
            <person name="Gardiner A."/>
            <person name="Garfield D.A."/>
            <person name="Garvin B.E."/>
            <person name="Gibson G."/>
            <person name="Gilbert D."/>
            <person name="Gnerre S."/>
            <person name="Godfrey J."/>
            <person name="Good R."/>
            <person name="Gotea V."/>
            <person name="Gravely B."/>
            <person name="Greenberg A.J."/>
            <person name="Griffiths-Jones S."/>
            <person name="Gross S."/>
            <person name="Guigo R."/>
            <person name="Gustafson E.A."/>
            <person name="Haerty W."/>
            <person name="Hahn M.W."/>
            <person name="Halligan D.L."/>
            <person name="Halpern A.L."/>
            <person name="Halter G.M."/>
            <person name="Han M.V."/>
            <person name="Heger A."/>
            <person name="Hillier L."/>
            <person name="Hinrichs A.S."/>
            <person name="Holmes I."/>
            <person name="Hoskins R.A."/>
            <person name="Hubisz M.J."/>
            <person name="Hultmark D."/>
            <person name="Huntley M.A."/>
            <person name="Jaffe D.B."/>
            <person name="Jagadeeshan S."/>
            <person name="Jeck W.R."/>
            <person name="Johnson J."/>
            <person name="Jones C.D."/>
            <person name="Jordan W.C."/>
            <person name="Karpen G.H."/>
            <person name="Kataoka E."/>
            <person name="Keightley P.D."/>
            <person name="Kheradpour P."/>
            <person name="Kirkness E.F."/>
            <person name="Koerich L.B."/>
            <person name="Kristiansen K."/>
            <person name="Kudrna D."/>
            <person name="Kulathinal R.J."/>
            <person name="Kumar S."/>
            <person name="Kwok R."/>
            <person name="Lander E."/>
            <person name="Langley C.H."/>
            <person name="Lapoint R."/>
            <person name="Lazzaro B.P."/>
            <person name="Lee S.J."/>
            <person name="Levesque L."/>
            <person name="Li R."/>
            <person name="Lin C.F."/>
            <person name="Lin M.F."/>
            <person name="Lindblad-Toh K."/>
            <person name="Llopart A."/>
            <person name="Long M."/>
            <person name="Low L."/>
            <person name="Lozovsky E."/>
            <person name="Lu J."/>
            <person name="Luo M."/>
            <person name="Machado C.A."/>
            <person name="Makalowski W."/>
            <person name="Marzo M."/>
            <person name="Matsuda M."/>
            <person name="Matzkin L."/>
            <person name="McAllister B."/>
            <person name="McBride C.S."/>
            <person name="McKernan B."/>
            <person name="McKernan K."/>
            <person name="Mendez-Lago M."/>
            <person name="Minx P."/>
            <person name="Mollenhauer M.U."/>
            <person name="Montooth K."/>
            <person name="Mount S.M."/>
            <person name="Mu X."/>
            <person name="Myers E."/>
            <person name="Negre B."/>
            <person name="Newfeld S."/>
            <person name="Nielsen R."/>
            <person name="Noor M.A."/>
            <person name="O'Grady P."/>
            <person name="Pachter L."/>
            <person name="Papaceit M."/>
            <person name="Parisi M.J."/>
            <person name="Parisi M."/>
            <person name="Parts L."/>
            <person name="Pedersen J.S."/>
            <person name="Pesole G."/>
            <person name="Phillippy A.M."/>
            <person name="Ponting C.P."/>
            <person name="Pop M."/>
            <person name="Porcelli D."/>
            <person name="Powell J.R."/>
            <person name="Prohaska S."/>
            <person name="Pruitt K."/>
            <person name="Puig M."/>
            <person name="Quesneville H."/>
            <person name="Ram K.R."/>
            <person name="Rand D."/>
            <person name="Rasmussen M.D."/>
            <person name="Reed L.K."/>
            <person name="Reenan R."/>
            <person name="Reily A."/>
            <person name="Remington K.A."/>
            <person name="Rieger T.T."/>
            <person name="Ritchie M.G."/>
            <person name="Robin C."/>
            <person name="Rogers Y.H."/>
            <person name="Rohde C."/>
            <person name="Rozas J."/>
            <person name="Rubenfield M.J."/>
            <person name="Ruiz A."/>
            <person name="Russo S."/>
            <person name="Salzberg S.L."/>
            <person name="Sanchez-Gracia A."/>
            <person name="Saranga D.J."/>
            <person name="Sato H."/>
            <person name="Schaeffer S.W."/>
            <person name="Schatz M.C."/>
            <person name="Schlenke T."/>
            <person name="Schwartz R."/>
            <person name="Segarra C."/>
            <person name="Singh R.S."/>
            <person name="Sirot L."/>
            <person name="Sirota M."/>
            <person name="Sisneros N.B."/>
            <person name="Smith C.D."/>
            <person name="Smith T.F."/>
            <person name="Spieth J."/>
            <person name="Stage D.E."/>
            <person name="Stark A."/>
            <person name="Stephan W."/>
            <person name="Strausberg R.L."/>
            <person name="Strempel S."/>
            <person name="Sturgill D."/>
            <person name="Sutton G."/>
            <person name="Sutton G.G."/>
            <person name="Tao W."/>
            <person name="Teichmann S."/>
            <person name="Tobari Y.N."/>
            <person name="Tomimura Y."/>
            <person name="Tsolas J.M."/>
            <person name="Valente V.L."/>
            <person name="Venter E."/>
            <person name="Venter J.C."/>
            <person name="Vicario S."/>
            <person name="Vieira F.G."/>
            <person name="Vilella A.J."/>
            <person name="Villasante A."/>
            <person name="Walenz B."/>
            <person name="Wang J."/>
            <person name="Wasserman M."/>
            <person name="Watts T."/>
            <person name="Wilson D."/>
            <person name="Wilson R.K."/>
            <person name="Wing R.A."/>
            <person name="Wolfner M.F."/>
            <person name="Wong A."/>
            <person name="Wong G.K."/>
            <person name="Wu C.I."/>
            <person name="Wu G."/>
            <person name="Yamamoto D."/>
            <person name="Yang H.P."/>
            <person name="Yang S.P."/>
            <person name="Yorke J.A."/>
            <person name="Yoshida K."/>
            <person name="Zdobnov E."/>
            <person name="Zhang P."/>
            <person name="Zhang Y."/>
            <person name="Zimin A.V."/>
            <person name="Baldwin J."/>
            <person name="Abdouelleil A."/>
            <person name="Abdulkadir J."/>
            <person name="Abebe A."/>
            <person name="Abera B."/>
            <person name="Abreu J."/>
            <person name="Acer S.C."/>
            <person name="Aftuck L."/>
            <person name="Alexander A."/>
            <person name="An P."/>
            <person name="Anderson E."/>
            <person name="Anderson S."/>
            <person name="Arachi H."/>
            <person name="Azer M."/>
            <person name="Bachantsang P."/>
            <person name="Barry A."/>
            <person name="Bayul T."/>
            <person name="Berlin A."/>
            <person name="Bessette D."/>
            <person name="Bloom T."/>
            <person name="Blye J."/>
            <person name="Boguslavskiy L."/>
            <person name="Bonnet C."/>
            <person name="Boukhgalter B."/>
            <person name="Bourzgui I."/>
            <person name="Brown A."/>
            <person name="Cahill P."/>
            <person name="Channer S."/>
            <person name="Cheshatsang Y."/>
            <person name="Chuda L."/>
            <person name="Citroen M."/>
            <person name="Collymore A."/>
            <person name="Cooke P."/>
            <person name="Costello M."/>
            <person name="D'Aco K."/>
            <person name="Daza R."/>
            <person name="De Haan G."/>
            <person name="DeGray S."/>
            <person name="DeMaso C."/>
            <person name="Dhargay N."/>
            <person name="Dooley K."/>
            <person name="Dooley E."/>
            <person name="Doricent M."/>
            <person name="Dorje P."/>
            <person name="Dorjee K."/>
            <person name="Dupes A."/>
            <person name="Elong R."/>
            <person name="Falk J."/>
            <person name="Farina A."/>
            <person name="Faro S."/>
            <person name="Ferguson D."/>
            <person name="Fisher S."/>
            <person name="Foley C.D."/>
            <person name="Franke A."/>
            <person name="Friedrich D."/>
            <person name="Gadbois L."/>
            <person name="Gearin G."/>
            <person name="Gearin C.R."/>
            <person name="Giannoukos G."/>
            <person name="Goode T."/>
            <person name="Graham J."/>
            <person name="Grandbois E."/>
            <person name="Grewal S."/>
            <person name="Gyaltsen K."/>
            <person name="Hafez N."/>
            <person name="Hagos B."/>
            <person name="Hall J."/>
            <person name="Henson C."/>
            <person name="Hollinger A."/>
            <person name="Honan T."/>
            <person name="Huard M.D."/>
            <person name="Hughes L."/>
            <person name="Hurhula B."/>
            <person name="Husby M.E."/>
            <person name="Kamat A."/>
            <person name="Kanga B."/>
            <person name="Kashin S."/>
            <person name="Khazanovich D."/>
            <person name="Kisner P."/>
            <person name="Lance K."/>
            <person name="Lara M."/>
            <person name="Lee W."/>
            <person name="Lennon N."/>
            <person name="Letendre F."/>
            <person name="LeVine R."/>
            <person name="Lipovsky A."/>
            <person name="Liu X."/>
            <person name="Liu J."/>
            <person name="Liu S."/>
            <person name="Lokyitsang T."/>
            <person name="Lokyitsang Y."/>
            <person name="Lubonja R."/>
            <person name="Lui A."/>
            <person name="MacDonald P."/>
            <person name="Magnisalis V."/>
            <person name="Maru K."/>
            <person name="Matthews C."/>
            <person name="McCusker W."/>
            <person name="McDonough S."/>
            <person name="Mehta T."/>
            <person name="Meldrim J."/>
            <person name="Meneus L."/>
            <person name="Mihai O."/>
            <person name="Mihalev A."/>
            <person name="Mihova T."/>
            <person name="Mittelman R."/>
            <person name="Mlenga V."/>
            <person name="Montmayeur A."/>
            <person name="Mulrain L."/>
            <person name="Navidi A."/>
            <person name="Naylor J."/>
            <person name="Negash T."/>
            <person name="Nguyen T."/>
            <person name="Nguyen N."/>
            <person name="Nicol R."/>
            <person name="Norbu C."/>
            <person name="Norbu N."/>
            <person name="Novod N."/>
            <person name="O'Neill B."/>
            <person name="Osman S."/>
            <person name="Markiewicz E."/>
            <person name="Oyono O.L."/>
            <person name="Patti C."/>
            <person name="Phunkhang P."/>
            <person name="Pierre F."/>
            <person name="Priest M."/>
            <person name="Raghuraman S."/>
            <person name="Rege F."/>
            <person name="Reyes R."/>
            <person name="Rise C."/>
            <person name="Rogov P."/>
            <person name="Ross K."/>
            <person name="Ryan E."/>
            <person name="Settipalli S."/>
            <person name="Shea T."/>
            <person name="Sherpa N."/>
            <person name="Shi L."/>
            <person name="Shih D."/>
            <person name="Sparrow T."/>
            <person name="Spaulding J."/>
            <person name="Stalker J."/>
            <person name="Stange-Thomann N."/>
            <person name="Stavropoulos S."/>
            <person name="Stone C."/>
            <person name="Strader C."/>
            <person name="Tesfaye S."/>
            <person name="Thomson T."/>
            <person name="Thoulutsang Y."/>
            <person name="Thoulutsang D."/>
            <person name="Topham K."/>
            <person name="Topping I."/>
            <person name="Tsamla T."/>
            <person name="Vassiliev H."/>
            <person name="Vo A."/>
            <person name="Wangchuk T."/>
            <person name="Wangdi T."/>
            <person name="Weiand M."/>
            <person name="Wilkinson J."/>
            <person name="Wilson A."/>
            <person name="Yadav S."/>
            <person name="Young G."/>
            <person name="Yu Q."/>
            <person name="Zembek L."/>
            <person name="Zhong D."/>
            <person name="Zimmer A."/>
            <person name="Zwirko Z."/>
            <person name="Jaffe D.B."/>
            <person name="Alvarez P."/>
            <person name="Brockman W."/>
            <person name="Butler J."/>
            <person name="Chin C."/>
            <person name="Gnerre S."/>
            <person name="Grabherr M."/>
            <person name="Kleber M."/>
            <person name="Mauceli E."/>
            <person name="MacCallum I."/>
        </authorList>
    </citation>
    <scope>NUCLEOTIDE SEQUENCE [LARGE SCALE GENOMIC DNA]</scope>
    <source>
        <strain evidence="14 15">TSC#14021-0224.01</strain>
    </source>
</reference>
<evidence type="ECO:0000256" key="7">
    <source>
        <dbReference type="ARBA" id="ARBA00022840"/>
    </source>
</evidence>
<dbReference type="SUPFAM" id="SSF51246">
    <property type="entry name" value="Rudiment single hybrid motif"/>
    <property type="match status" value="1"/>
</dbReference>
<keyword evidence="15" id="KW-1185">Reference proteome</keyword>
<dbReference type="FunFam" id="3.30.470.20:FF:000018">
    <property type="entry name" value="Trifunctional purine biosynthetic protein adenosine-3"/>
    <property type="match status" value="1"/>
</dbReference>
<dbReference type="InterPro" id="IPR020562">
    <property type="entry name" value="PRibGlycinamide_synth_N"/>
</dbReference>
<dbReference type="SMR" id="A0A0Q5WHW1"/>
<dbReference type="EMBL" id="CH954177">
    <property type="protein sequence ID" value="KQS70661.1"/>
    <property type="molecule type" value="Genomic_DNA"/>
</dbReference>
<evidence type="ECO:0000256" key="9">
    <source>
        <dbReference type="ARBA" id="ARBA00038345"/>
    </source>
</evidence>
<dbReference type="InterPro" id="IPR013815">
    <property type="entry name" value="ATP_grasp_subdomain_1"/>
</dbReference>
<dbReference type="PROSITE" id="PS50975">
    <property type="entry name" value="ATP_GRASP"/>
    <property type="match status" value="1"/>
</dbReference>
<dbReference type="Proteomes" id="UP000008711">
    <property type="component" value="Unassembled WGS sequence"/>
</dbReference>
<evidence type="ECO:0000256" key="5">
    <source>
        <dbReference type="ARBA" id="ARBA00022741"/>
    </source>
</evidence>
<reference evidence="14 15" key="2">
    <citation type="journal article" date="2008" name="Bioinformatics">
        <title>Assembly reconciliation.</title>
        <authorList>
            <person name="Zimin A.V."/>
            <person name="Smith D.R."/>
            <person name="Sutton G."/>
            <person name="Yorke J.A."/>
        </authorList>
    </citation>
    <scope>NUCLEOTIDE SEQUENCE [LARGE SCALE GENOMIC DNA]</scope>
    <source>
        <strain evidence="14 15">TSC#14021-0224.01</strain>
    </source>
</reference>
<evidence type="ECO:0000256" key="3">
    <source>
        <dbReference type="ARBA" id="ARBA00022598"/>
    </source>
</evidence>
<evidence type="ECO:0000256" key="12">
    <source>
        <dbReference type="PROSITE-ProRule" id="PRU00409"/>
    </source>
</evidence>
<accession>A0A0Q5WHW1</accession>
<dbReference type="Gene3D" id="3.90.600.10">
    <property type="entry name" value="Phosphoribosylglycinamide synthetase, C-terminal domain"/>
    <property type="match status" value="1"/>
</dbReference>
<comment type="similarity">
    <text evidence="9">Belongs to the GARS family.</text>
</comment>
<organism evidence="14 15">
    <name type="scientific">Drosophila erecta</name>
    <name type="common">Fruit fly</name>
    <dbReference type="NCBI Taxonomy" id="7220"/>
    <lineage>
        <taxon>Eukaryota</taxon>
        <taxon>Metazoa</taxon>
        <taxon>Ecdysozoa</taxon>
        <taxon>Arthropoda</taxon>
        <taxon>Hexapoda</taxon>
        <taxon>Insecta</taxon>
        <taxon>Pterygota</taxon>
        <taxon>Neoptera</taxon>
        <taxon>Endopterygota</taxon>
        <taxon>Diptera</taxon>
        <taxon>Brachycera</taxon>
        <taxon>Muscomorpha</taxon>
        <taxon>Ephydroidea</taxon>
        <taxon>Drosophilidae</taxon>
        <taxon>Drosophila</taxon>
        <taxon>Sophophora</taxon>
    </lineage>
</organism>
<evidence type="ECO:0000256" key="11">
    <source>
        <dbReference type="ARBA" id="ARBA00042864"/>
    </source>
</evidence>
<evidence type="ECO:0000313" key="15">
    <source>
        <dbReference type="Proteomes" id="UP000008711"/>
    </source>
</evidence>
<evidence type="ECO:0000256" key="2">
    <source>
        <dbReference type="ARBA" id="ARBA00013255"/>
    </source>
</evidence>
<proteinExistence type="inferred from homology"/>
<dbReference type="GO" id="GO:0004637">
    <property type="term" value="F:phosphoribosylamine-glycine ligase activity"/>
    <property type="evidence" value="ECO:0007669"/>
    <property type="project" value="UniProtKB-EC"/>
</dbReference>
<dbReference type="InterPro" id="IPR020560">
    <property type="entry name" value="PRibGlycinamide_synth_C-dom"/>
</dbReference>
<comment type="pathway">
    <text evidence="1">Purine metabolism; IMP biosynthesis via de novo pathway; N(1)-(5-phospho-D-ribosyl)glycinamide from 5-phospho-alpha-D-ribose 1-diphosphate: step 2/2.</text>
</comment>
<keyword evidence="6" id="KW-0658">Purine biosynthesis</keyword>
<dbReference type="UniPathway" id="UPA00074">
    <property type="reaction ID" value="UER00125"/>
</dbReference>
<dbReference type="FunFam" id="3.40.50.20:FF:000006">
    <property type="entry name" value="Phosphoribosylamine--glycine ligase, chloroplastic"/>
    <property type="match status" value="1"/>
</dbReference>
<evidence type="ECO:0000256" key="6">
    <source>
        <dbReference type="ARBA" id="ARBA00022755"/>
    </source>
</evidence>